<dbReference type="Proteomes" id="UP001589776">
    <property type="component" value="Unassembled WGS sequence"/>
</dbReference>
<evidence type="ECO:0000313" key="2">
    <source>
        <dbReference type="Proteomes" id="UP001589776"/>
    </source>
</evidence>
<organism evidence="1 2">
    <name type="scientific">Paenibacillus chartarius</name>
    <dbReference type="NCBI Taxonomy" id="747481"/>
    <lineage>
        <taxon>Bacteria</taxon>
        <taxon>Bacillati</taxon>
        <taxon>Bacillota</taxon>
        <taxon>Bacilli</taxon>
        <taxon>Bacillales</taxon>
        <taxon>Paenibacillaceae</taxon>
        <taxon>Paenibacillus</taxon>
    </lineage>
</organism>
<accession>A0ABV6DET3</accession>
<dbReference type="EMBL" id="JBHLWN010000012">
    <property type="protein sequence ID" value="MFC0211141.1"/>
    <property type="molecule type" value="Genomic_DNA"/>
</dbReference>
<evidence type="ECO:0000313" key="1">
    <source>
        <dbReference type="EMBL" id="MFC0211141.1"/>
    </source>
</evidence>
<dbReference type="RefSeq" id="WP_377467954.1">
    <property type="nucleotide sequence ID" value="NZ_JBHLWN010000012.1"/>
</dbReference>
<sequence length="77" mass="9272">MISDEQLDQYRIDGTMLRVVRDADPANDVRGFVVAWDDKLVVIRKRNRRLVQLDRNYTYMPYKEERPMDVEQILEGR</sequence>
<protein>
    <submittedName>
        <fullName evidence="1">Uncharacterized protein</fullName>
    </submittedName>
</protein>
<comment type="caution">
    <text evidence="1">The sequence shown here is derived from an EMBL/GenBank/DDBJ whole genome shotgun (WGS) entry which is preliminary data.</text>
</comment>
<proteinExistence type="predicted"/>
<name>A0ABV6DET3_9BACL</name>
<reference evidence="1 2" key="1">
    <citation type="submission" date="2024-09" db="EMBL/GenBank/DDBJ databases">
        <authorList>
            <person name="Sun Q."/>
            <person name="Mori K."/>
        </authorList>
    </citation>
    <scope>NUCLEOTIDE SEQUENCE [LARGE SCALE GENOMIC DNA]</scope>
    <source>
        <strain evidence="1 2">CCM 7759</strain>
    </source>
</reference>
<keyword evidence="2" id="KW-1185">Reference proteome</keyword>
<gene>
    <name evidence="1" type="ORF">ACFFK0_01545</name>
</gene>